<evidence type="ECO:0000256" key="4">
    <source>
        <dbReference type="ARBA" id="ARBA00022490"/>
    </source>
</evidence>
<keyword evidence="6" id="KW-0009">Actin-binding</keyword>
<dbReference type="PANTHER" id="PTHR13759">
    <property type="entry name" value="TWINFILIN"/>
    <property type="match status" value="1"/>
</dbReference>
<dbReference type="InterPro" id="IPR029006">
    <property type="entry name" value="ADF-H/Gelsolin-like_dom_sf"/>
</dbReference>
<dbReference type="OrthoDB" id="10006997at2759"/>
<evidence type="ECO:0000259" key="13">
    <source>
        <dbReference type="PROSITE" id="PS51263"/>
    </source>
</evidence>
<dbReference type="Proteomes" id="UP000237438">
    <property type="component" value="Unassembled WGS sequence"/>
</dbReference>
<dbReference type="SMART" id="SM00102">
    <property type="entry name" value="ADF"/>
    <property type="match status" value="2"/>
</dbReference>
<dbReference type="GO" id="GO:0005884">
    <property type="term" value="C:actin filament"/>
    <property type="evidence" value="ECO:0007669"/>
    <property type="project" value="TreeGrafter"/>
</dbReference>
<dbReference type="STRING" id="225359.A0A2S4PVF8"/>
<evidence type="ECO:0000256" key="7">
    <source>
        <dbReference type="ARBA" id="ARBA00023212"/>
    </source>
</evidence>
<feature type="domain" description="ADF-H" evidence="13">
    <location>
        <begin position="188"/>
        <end position="331"/>
    </location>
</feature>
<name>A0A2S4PVF8_9PEZI</name>
<dbReference type="Gene3D" id="3.40.20.10">
    <property type="entry name" value="Severin"/>
    <property type="match status" value="2"/>
</dbReference>
<dbReference type="FunFam" id="3.40.20.10:FF:000007">
    <property type="entry name" value="Twinfilin-1 isoform 1"/>
    <property type="match status" value="1"/>
</dbReference>
<evidence type="ECO:0000313" key="15">
    <source>
        <dbReference type="Proteomes" id="UP000237438"/>
    </source>
</evidence>
<evidence type="ECO:0000256" key="8">
    <source>
        <dbReference type="ARBA" id="ARBA00038532"/>
    </source>
</evidence>
<proteinExistence type="inferred from homology"/>
<feature type="region of interest" description="Disordered" evidence="11">
    <location>
        <begin position="335"/>
        <end position="356"/>
    </location>
</feature>
<keyword evidence="7" id="KW-0206">Cytoskeleton</keyword>
<evidence type="ECO:0000256" key="3">
    <source>
        <dbReference type="ARBA" id="ARBA00009557"/>
    </source>
</evidence>
<dbReference type="GO" id="GO:0051016">
    <property type="term" value="P:barbed-end actin filament capping"/>
    <property type="evidence" value="ECO:0007669"/>
    <property type="project" value="TreeGrafter"/>
</dbReference>
<evidence type="ECO:0000256" key="9">
    <source>
        <dbReference type="ARBA" id="ARBA00056419"/>
    </source>
</evidence>
<evidence type="ECO:0000256" key="6">
    <source>
        <dbReference type="ARBA" id="ARBA00023203"/>
    </source>
</evidence>
<organism evidence="14 15">
    <name type="scientific">Erysiphe pulchra</name>
    <dbReference type="NCBI Taxonomy" id="225359"/>
    <lineage>
        <taxon>Eukaryota</taxon>
        <taxon>Fungi</taxon>
        <taxon>Dikarya</taxon>
        <taxon>Ascomycota</taxon>
        <taxon>Pezizomycotina</taxon>
        <taxon>Leotiomycetes</taxon>
        <taxon>Erysiphales</taxon>
        <taxon>Erysiphaceae</taxon>
        <taxon>Erysiphe</taxon>
    </lineage>
</organism>
<keyword evidence="5" id="KW-0677">Repeat</keyword>
<evidence type="ECO:0000256" key="11">
    <source>
        <dbReference type="SAM" id="MobiDB-lite"/>
    </source>
</evidence>
<dbReference type="CDD" id="cd11285">
    <property type="entry name" value="ADF_Twf-N_like"/>
    <property type="match status" value="1"/>
</dbReference>
<dbReference type="CDD" id="cd11284">
    <property type="entry name" value="ADF_Twf-C_like"/>
    <property type="match status" value="1"/>
</dbReference>
<dbReference type="AlphaFoldDB" id="A0A2S4PVF8"/>
<feature type="signal peptide" evidence="12">
    <location>
        <begin position="1"/>
        <end position="17"/>
    </location>
</feature>
<comment type="similarity">
    <text evidence="3">Belongs to the actin-binding proteins ADF family. Twinfilin subfamily.</text>
</comment>
<evidence type="ECO:0000256" key="2">
    <source>
        <dbReference type="ARBA" id="ARBA00004544"/>
    </source>
</evidence>
<dbReference type="InterPro" id="IPR002108">
    <property type="entry name" value="ADF-H"/>
</dbReference>
<dbReference type="InterPro" id="IPR028458">
    <property type="entry name" value="Twinfilin"/>
</dbReference>
<dbReference type="Pfam" id="PF00241">
    <property type="entry name" value="Cofilin_ADF"/>
    <property type="match status" value="2"/>
</dbReference>
<evidence type="ECO:0000256" key="5">
    <source>
        <dbReference type="ARBA" id="ARBA00022737"/>
    </source>
</evidence>
<dbReference type="PROSITE" id="PS51263">
    <property type="entry name" value="ADF_H"/>
    <property type="match status" value="2"/>
</dbReference>
<dbReference type="GO" id="GO:0005938">
    <property type="term" value="C:cell cortex"/>
    <property type="evidence" value="ECO:0007669"/>
    <property type="project" value="UniProtKB-SubCell"/>
</dbReference>
<dbReference type="GO" id="GO:0051015">
    <property type="term" value="F:actin filament binding"/>
    <property type="evidence" value="ECO:0007669"/>
    <property type="project" value="TreeGrafter"/>
</dbReference>
<keyword evidence="15" id="KW-1185">Reference proteome</keyword>
<comment type="subunit">
    <text evidence="8">Interacts with G-actin; ADP-actin form.</text>
</comment>
<evidence type="ECO:0000256" key="10">
    <source>
        <dbReference type="ARBA" id="ARBA00069496"/>
    </source>
</evidence>
<dbReference type="GO" id="GO:0003785">
    <property type="term" value="F:actin monomer binding"/>
    <property type="evidence" value="ECO:0007669"/>
    <property type="project" value="TreeGrafter"/>
</dbReference>
<comment type="function">
    <text evidence="9">Actin-binding protein involved in motile and morphological processes. Inhibits actin polymerization, likely by sequestering G-actin.</text>
</comment>
<evidence type="ECO:0000256" key="12">
    <source>
        <dbReference type="SAM" id="SignalP"/>
    </source>
</evidence>
<evidence type="ECO:0000313" key="14">
    <source>
        <dbReference type="EMBL" id="POS86033.1"/>
    </source>
</evidence>
<dbReference type="FunFam" id="3.40.20.10:FF:000042">
    <property type="entry name" value="Actin depolymerizing protein"/>
    <property type="match status" value="1"/>
</dbReference>
<comment type="caution">
    <text evidence="14">The sequence shown here is derived from an EMBL/GenBank/DDBJ whole genome shotgun (WGS) entry which is preliminary data.</text>
</comment>
<keyword evidence="4" id="KW-0963">Cytoplasm</keyword>
<dbReference type="SMR" id="A0A2S4PVF8"/>
<feature type="domain" description="ADF-H" evidence="13">
    <location>
        <begin position="12"/>
        <end position="149"/>
    </location>
</feature>
<feature type="non-terminal residue" evidence="14">
    <location>
        <position position="356"/>
    </location>
</feature>
<dbReference type="SUPFAM" id="SSF55753">
    <property type="entry name" value="Actin depolymerizing proteins"/>
    <property type="match status" value="2"/>
</dbReference>
<comment type="subcellular location">
    <subcellularLocation>
        <location evidence="2">Cytoplasm</location>
        <location evidence="2">Cell cortex</location>
    </subcellularLocation>
    <subcellularLocation>
        <location evidence="1">Cytoplasm</location>
        <location evidence="1">Cytoskeleton</location>
    </subcellularLocation>
</comment>
<feature type="chain" id="PRO_5015459834" description="Twinfilin" evidence="12">
    <location>
        <begin position="18"/>
        <end position="356"/>
    </location>
</feature>
<dbReference type="PANTHER" id="PTHR13759:SF1">
    <property type="entry name" value="TWINFILIN"/>
    <property type="match status" value="1"/>
</dbReference>
<reference evidence="14 15" key="1">
    <citation type="submission" date="2017-10" db="EMBL/GenBank/DDBJ databases">
        <title>Development of genomic resources for the powdery mildew, Erysiphe pulchra.</title>
        <authorList>
            <person name="Wadl P.A."/>
            <person name="Mack B.M."/>
            <person name="Moore G."/>
            <person name="Beltz S.B."/>
        </authorList>
    </citation>
    <scope>NUCLEOTIDE SEQUENCE [LARGE SCALE GENOMIC DNA]</scope>
    <source>
        <strain evidence="14">Cflorida</strain>
    </source>
</reference>
<sequence>MQSGILVNILIILSAASEELHSAFKKLLSSPEQRGLLCTIVKEELEPSTVLEPATSSFNNDLSTLLEPHLLTNENAALYIILRRYDLSSTAPFVAITYVPDTAPVRSKMLYASTRLTLVRELGTERFRETIFATTRQELTADGFKKHDQHNLLDAPLTEEEKFLDEIKRQEAVEIHCMTERKSDVTTSHNIPVSDEVIASLTELKNSENEGVTNQGAYLIQLKINVKTERLELDSKTITPISELGKCISRTMPRFSFYRYVHTHNGVTSSPILFIYTCPSDSRPKEKMLYATSSRSVRQLAKQAAGINIIKSIEENDPADITLESVHADLYPSTPMLTKNFDRPRRPGRGPSKFNR</sequence>
<protein>
    <recommendedName>
        <fullName evidence="10">Twinfilin</fullName>
    </recommendedName>
</protein>
<gene>
    <name evidence="14" type="ORF">EPUL_000947</name>
</gene>
<evidence type="ECO:0000256" key="1">
    <source>
        <dbReference type="ARBA" id="ARBA00004245"/>
    </source>
</evidence>
<keyword evidence="12" id="KW-0732">Signal</keyword>
<dbReference type="EMBL" id="PEDP01000426">
    <property type="protein sequence ID" value="POS86033.1"/>
    <property type="molecule type" value="Genomic_DNA"/>
</dbReference>
<accession>A0A2S4PVF8</accession>
<dbReference type="GO" id="GO:0030042">
    <property type="term" value="P:actin filament depolymerization"/>
    <property type="evidence" value="ECO:0007669"/>
    <property type="project" value="TreeGrafter"/>
</dbReference>